<proteinExistence type="predicted"/>
<dbReference type="GO" id="GO:0031966">
    <property type="term" value="C:mitochondrial membrane"/>
    <property type="evidence" value="ECO:0007669"/>
    <property type="project" value="UniProtKB-SubCell"/>
</dbReference>
<geneLocation type="mitochondrion" evidence="9"/>
<dbReference type="RefSeq" id="YP_004581276.1">
    <property type="nucleotide sequence ID" value="NC_015641.1"/>
</dbReference>
<feature type="domain" description="ATP synthase YMF19-like N-terminal" evidence="8">
    <location>
        <begin position="2"/>
        <end position="45"/>
    </location>
</feature>
<protein>
    <submittedName>
        <fullName evidence="9">ATP synthase F0 subunit 8</fullName>
    </submittedName>
</protein>
<evidence type="ECO:0000256" key="4">
    <source>
        <dbReference type="ARBA" id="ARBA00023128"/>
    </source>
</evidence>
<dbReference type="Pfam" id="PF02326">
    <property type="entry name" value="YMF19"/>
    <property type="match status" value="1"/>
</dbReference>
<comment type="subcellular location">
    <subcellularLocation>
        <location evidence="1">Mitochondrion membrane</location>
    </subcellularLocation>
</comment>
<evidence type="ECO:0000256" key="2">
    <source>
        <dbReference type="ARBA" id="ARBA00022692"/>
    </source>
</evidence>
<keyword evidence="6" id="KW-0066">ATP synthesis</keyword>
<feature type="transmembrane region" description="Helical" evidence="7">
    <location>
        <begin position="12"/>
        <end position="32"/>
    </location>
</feature>
<name>F8UM06_FIMAN</name>
<accession>F8UM06</accession>
<dbReference type="InterPro" id="IPR003319">
    <property type="entry name" value="YMF19-like_N"/>
</dbReference>
<dbReference type="EMBL" id="JF825139">
    <property type="protein sequence ID" value="AEG79856.1"/>
    <property type="molecule type" value="Genomic_DNA"/>
</dbReference>
<dbReference type="GeneID" id="10751677"/>
<dbReference type="CTD" id="4509"/>
<keyword evidence="4 9" id="KW-0496">Mitochondrion</keyword>
<keyword evidence="2 7" id="KW-0812">Transmembrane</keyword>
<sequence>MPQLDISMFLTQYRWTLLLLFLLFFLLVFFVSPTIKMNWLIKKLVIKRGGVLGECLELTKKIFHIWRWKTYM</sequence>
<evidence type="ECO:0000256" key="1">
    <source>
        <dbReference type="ARBA" id="ARBA00004325"/>
    </source>
</evidence>
<evidence type="ECO:0000259" key="8">
    <source>
        <dbReference type="Pfam" id="PF02326"/>
    </source>
</evidence>
<organism evidence="9">
    <name type="scientific">Fimbriaphyllia ancora</name>
    <name type="common">Hammer coral</name>
    <name type="synonym">Euphyllia ancora</name>
    <dbReference type="NCBI Taxonomy" id="46750"/>
    <lineage>
        <taxon>Eukaryota</taxon>
        <taxon>Metazoa</taxon>
        <taxon>Cnidaria</taxon>
        <taxon>Anthozoa</taxon>
        <taxon>Hexacorallia</taxon>
        <taxon>Scleractinia</taxon>
        <taxon>Caryophylliina</taxon>
        <taxon>Caryophylliidae</taxon>
        <taxon>Fimbriaphyllia</taxon>
    </lineage>
</organism>
<keyword evidence="3 7" id="KW-1133">Transmembrane helix</keyword>
<reference evidence="9" key="1">
    <citation type="journal article" date="2011" name="Zool. Stud.">
        <title>Seventy-four universal primers for characterizing the complete mitochondrial genomes of scleractinian corals (Cnidaria; Anthozoa).</title>
        <authorList>
            <person name="Lin M.-F."/>
            <person name="Luzon K.S."/>
            <person name="Licuanan W.Y."/>
            <person name="Ablan-Lagman M.C."/>
            <person name="Chen C.A."/>
        </authorList>
    </citation>
    <scope>NUCLEOTIDE SEQUENCE</scope>
</reference>
<dbReference type="GO" id="GO:0006754">
    <property type="term" value="P:ATP biosynthetic process"/>
    <property type="evidence" value="ECO:0007669"/>
    <property type="project" value="UniProtKB-KW"/>
</dbReference>
<gene>
    <name evidence="9" type="primary">ATP8</name>
</gene>
<evidence type="ECO:0000256" key="3">
    <source>
        <dbReference type="ARBA" id="ARBA00022989"/>
    </source>
</evidence>
<evidence type="ECO:0000256" key="6">
    <source>
        <dbReference type="ARBA" id="ARBA00023310"/>
    </source>
</evidence>
<keyword evidence="5 7" id="KW-0472">Membrane</keyword>
<evidence type="ECO:0000313" key="9">
    <source>
        <dbReference type="EMBL" id="AEG79856.1"/>
    </source>
</evidence>
<evidence type="ECO:0000256" key="7">
    <source>
        <dbReference type="SAM" id="Phobius"/>
    </source>
</evidence>
<dbReference type="AlphaFoldDB" id="F8UM06"/>
<evidence type="ECO:0000256" key="5">
    <source>
        <dbReference type="ARBA" id="ARBA00023136"/>
    </source>
</evidence>